<dbReference type="RefSeq" id="WP_229999386.1">
    <property type="nucleotide sequence ID" value="NZ_JAJJMN010000001.1"/>
</dbReference>
<comment type="caution">
    <text evidence="1">The sequence shown here is derived from an EMBL/GenBank/DDBJ whole genome shotgun (WGS) entry which is preliminary data.</text>
</comment>
<proteinExistence type="predicted"/>
<accession>A0ABS8LZF6</accession>
<evidence type="ECO:0000313" key="2">
    <source>
        <dbReference type="Proteomes" id="UP001430700"/>
    </source>
</evidence>
<name>A0ABS8LZF6_9FLAO</name>
<organism evidence="1 2">
    <name type="scientific">Flavobacterium lipolyticum</name>
    <dbReference type="NCBI Taxonomy" id="2893754"/>
    <lineage>
        <taxon>Bacteria</taxon>
        <taxon>Pseudomonadati</taxon>
        <taxon>Bacteroidota</taxon>
        <taxon>Flavobacteriia</taxon>
        <taxon>Flavobacteriales</taxon>
        <taxon>Flavobacteriaceae</taxon>
        <taxon>Flavobacterium</taxon>
    </lineage>
</organism>
<sequence>MIDVVLLVEDKNDVSFFRDFILKNYCDSDIKKQKYVTEKEYEITVGNKKIVVADTNKGSTETENTGGWAKLKNQINSNFFIKLKAENENIKFISLFDADEDKSDNISKKEKDIQDWLNGKKTTINRFYLPFNNNESHNLEQLLELSFNKNITPCWDDFISCIVNDRNADATIPSSKKGKIIVYKDLYSSIRNKNNEYLSEMWNLDTTTNEHLKPLKGFLDQFLK</sequence>
<gene>
    <name evidence="1" type="ORF">LNQ34_09310</name>
</gene>
<dbReference type="Proteomes" id="UP001430700">
    <property type="component" value="Unassembled WGS sequence"/>
</dbReference>
<reference evidence="1" key="1">
    <citation type="submission" date="2021-11" db="EMBL/GenBank/DDBJ databases">
        <title>Description of novel Flavobacterium species.</title>
        <authorList>
            <person name="Saticioglu I.B."/>
            <person name="Ay H."/>
            <person name="Altun S."/>
            <person name="Duman M."/>
        </authorList>
    </citation>
    <scope>NUCLEOTIDE SEQUENCE</scope>
    <source>
        <strain evidence="1">F-126</strain>
    </source>
</reference>
<dbReference type="EMBL" id="JAJJMN010000001">
    <property type="protein sequence ID" value="MCC9017969.1"/>
    <property type="molecule type" value="Genomic_DNA"/>
</dbReference>
<protein>
    <recommendedName>
        <fullName evidence="3">DUF4276 family protein</fullName>
    </recommendedName>
</protein>
<evidence type="ECO:0008006" key="3">
    <source>
        <dbReference type="Google" id="ProtNLM"/>
    </source>
</evidence>
<evidence type="ECO:0000313" key="1">
    <source>
        <dbReference type="EMBL" id="MCC9017969.1"/>
    </source>
</evidence>
<keyword evidence="2" id="KW-1185">Reference proteome</keyword>